<evidence type="ECO:0000313" key="2">
    <source>
        <dbReference type="EMBL" id="MRH79066.1"/>
    </source>
</evidence>
<dbReference type="InterPro" id="IPR001173">
    <property type="entry name" value="Glyco_trans_2-like"/>
</dbReference>
<evidence type="ECO:0000313" key="3">
    <source>
        <dbReference type="Proteomes" id="UP000433788"/>
    </source>
</evidence>
<reference evidence="2 3" key="1">
    <citation type="submission" date="2019-11" db="EMBL/GenBank/DDBJ databases">
        <authorList>
            <person name="Zhang X.Y."/>
        </authorList>
    </citation>
    <scope>NUCLEOTIDE SEQUENCE [LARGE SCALE GENOMIC DNA]</scope>
    <source>
        <strain evidence="2 3">C176</strain>
    </source>
</reference>
<dbReference type="AlphaFoldDB" id="A0A6N7QRJ5"/>
<protein>
    <submittedName>
        <fullName evidence="2">Glycosyltransferase</fullName>
    </submittedName>
</protein>
<dbReference type="PANTHER" id="PTHR43685">
    <property type="entry name" value="GLYCOSYLTRANSFERASE"/>
    <property type="match status" value="1"/>
</dbReference>
<dbReference type="PANTHER" id="PTHR43685:SF2">
    <property type="entry name" value="GLYCOSYLTRANSFERASE 2-LIKE DOMAIN-CONTAINING PROTEIN"/>
    <property type="match status" value="1"/>
</dbReference>
<keyword evidence="2" id="KW-0808">Transferase</keyword>
<feature type="domain" description="Glycosyltransferase 2-like" evidence="1">
    <location>
        <begin position="57"/>
        <end position="169"/>
    </location>
</feature>
<dbReference type="EMBL" id="WJPP01000005">
    <property type="protein sequence ID" value="MRH79066.1"/>
    <property type="molecule type" value="Genomic_DNA"/>
</dbReference>
<keyword evidence="3" id="KW-1185">Reference proteome</keyword>
<dbReference type="CDD" id="cd06433">
    <property type="entry name" value="GT_2_WfgS_like"/>
    <property type="match status" value="1"/>
</dbReference>
<dbReference type="Gene3D" id="3.90.550.10">
    <property type="entry name" value="Spore Coat Polysaccharide Biosynthesis Protein SpsA, Chain A"/>
    <property type="match status" value="1"/>
</dbReference>
<proteinExistence type="predicted"/>
<dbReference type="GO" id="GO:0016740">
    <property type="term" value="F:transferase activity"/>
    <property type="evidence" value="ECO:0007669"/>
    <property type="project" value="UniProtKB-KW"/>
</dbReference>
<dbReference type="Proteomes" id="UP000433788">
    <property type="component" value="Unassembled WGS sequence"/>
</dbReference>
<dbReference type="Pfam" id="PF00535">
    <property type="entry name" value="Glycos_transf_2"/>
    <property type="match status" value="1"/>
</dbReference>
<dbReference type="InterPro" id="IPR050834">
    <property type="entry name" value="Glycosyltransf_2"/>
</dbReference>
<gene>
    <name evidence="2" type="ORF">GH984_10175</name>
</gene>
<sequence>MWLAAPRSNPPPVSPWIHQPRCIQGSDCGIIRCVLLLGKIKFTQQAGIVTINQPLISIITVTYNAQTHIREAIESVLSQTYPNVEYIIIDGVSTDGTLDIIRGYEDAIDHWISEPDEGIYNAMNKGISLASGDIIGLVNADDVIYPDTLERVAAALSENPTAGFTMAPVELAHEDGKVFGVASPLTDDELDTRMWKEMPCPHQGMYVKTEIYESLGLFDERYLLRADYDFLLRLLKADIPFVRLDQPVGFFRSGGQSGGLSTWLETRRLLASHGRPRLASDLSFLSSVLKMTLSEVLPNPLFKQLKRLNCRSKRKLY</sequence>
<dbReference type="InterPro" id="IPR029044">
    <property type="entry name" value="Nucleotide-diphossugar_trans"/>
</dbReference>
<accession>A0A6N7QRJ5</accession>
<comment type="caution">
    <text evidence="2">The sequence shown here is derived from an EMBL/GenBank/DDBJ whole genome shotgun (WGS) entry which is preliminary data.</text>
</comment>
<evidence type="ECO:0000259" key="1">
    <source>
        <dbReference type="Pfam" id="PF00535"/>
    </source>
</evidence>
<name>A0A6N7QRJ5_9GAMM</name>
<dbReference type="SUPFAM" id="SSF53448">
    <property type="entry name" value="Nucleotide-diphospho-sugar transferases"/>
    <property type="match status" value="1"/>
</dbReference>
<organism evidence="2 3">
    <name type="scientific">Spiribacter salilacus</name>
    <dbReference type="NCBI Taxonomy" id="2664894"/>
    <lineage>
        <taxon>Bacteria</taxon>
        <taxon>Pseudomonadati</taxon>
        <taxon>Pseudomonadota</taxon>
        <taxon>Gammaproteobacteria</taxon>
        <taxon>Chromatiales</taxon>
        <taxon>Ectothiorhodospiraceae</taxon>
        <taxon>Spiribacter</taxon>
    </lineage>
</organism>